<evidence type="ECO:0000313" key="1">
    <source>
        <dbReference type="EMBL" id="KKK58289.1"/>
    </source>
</evidence>
<gene>
    <name evidence="1" type="ORF">LCGC14_3045940</name>
</gene>
<name>A0A0F8YW50_9ZZZZ</name>
<dbReference type="AlphaFoldDB" id="A0A0F8YW50"/>
<dbReference type="SUPFAM" id="SSF48695">
    <property type="entry name" value="Multiheme cytochromes"/>
    <property type="match status" value="1"/>
</dbReference>
<accession>A0A0F8YW50</accession>
<evidence type="ECO:0008006" key="2">
    <source>
        <dbReference type="Google" id="ProtNLM"/>
    </source>
</evidence>
<comment type="caution">
    <text evidence="1">The sequence shown here is derived from an EMBL/GenBank/DDBJ whole genome shotgun (WGS) entry which is preliminary data.</text>
</comment>
<organism evidence="1">
    <name type="scientific">marine sediment metagenome</name>
    <dbReference type="NCBI Taxonomy" id="412755"/>
    <lineage>
        <taxon>unclassified sequences</taxon>
        <taxon>metagenomes</taxon>
        <taxon>ecological metagenomes</taxon>
    </lineage>
</organism>
<feature type="non-terminal residue" evidence="1">
    <location>
        <position position="166"/>
    </location>
</feature>
<dbReference type="EMBL" id="LAZR01064056">
    <property type="protein sequence ID" value="KKK58289.1"/>
    <property type="molecule type" value="Genomic_DNA"/>
</dbReference>
<dbReference type="InterPro" id="IPR036280">
    <property type="entry name" value="Multihaem_cyt_sf"/>
</dbReference>
<protein>
    <recommendedName>
        <fullName evidence="2">Cytochrome c domain-containing protein</fullName>
    </recommendedName>
</protein>
<proteinExistence type="predicted"/>
<sequence>MIKKLKPVLLLLFSAIALTLYAFYPLGKTNDYGPIPAETMTNEAAFNTMMQVVAHPRCVNCHPSDGVPKRGMDAHPHPFGRDSASSKLGFNTLLCASCHTDTNDNYAGQPGAPHWGLAPPSMAWEGLSKTEIARVMLDTSKNGNRTHEELLEHLTEDELVLWAFNP</sequence>
<reference evidence="1" key="1">
    <citation type="journal article" date="2015" name="Nature">
        <title>Complex archaea that bridge the gap between prokaryotes and eukaryotes.</title>
        <authorList>
            <person name="Spang A."/>
            <person name="Saw J.H."/>
            <person name="Jorgensen S.L."/>
            <person name="Zaremba-Niedzwiedzka K."/>
            <person name="Martijn J."/>
            <person name="Lind A.E."/>
            <person name="van Eijk R."/>
            <person name="Schleper C."/>
            <person name="Guy L."/>
            <person name="Ettema T.J."/>
        </authorList>
    </citation>
    <scope>NUCLEOTIDE SEQUENCE</scope>
</reference>